<dbReference type="GO" id="GO:0009117">
    <property type="term" value="P:nucleotide metabolic process"/>
    <property type="evidence" value="ECO:0007669"/>
    <property type="project" value="TreeGrafter"/>
</dbReference>
<gene>
    <name evidence="5" type="ORF">CR492_14685</name>
</gene>
<name>A0A2J7TEL6_METSI</name>
<dbReference type="Proteomes" id="UP000236286">
    <property type="component" value="Unassembled WGS sequence"/>
</dbReference>
<protein>
    <submittedName>
        <fullName evidence="5">HIT family protein</fullName>
    </submittedName>
</protein>
<dbReference type="CDD" id="cd01277">
    <property type="entry name" value="HINT_subgroup"/>
    <property type="match status" value="1"/>
</dbReference>
<dbReference type="RefSeq" id="WP_102844486.1">
    <property type="nucleotide sequence ID" value="NZ_PDZR01000018.1"/>
</dbReference>
<dbReference type="InterPro" id="IPR001310">
    <property type="entry name" value="Histidine_triad_HIT"/>
</dbReference>
<dbReference type="PANTHER" id="PTHR46648:SF1">
    <property type="entry name" value="ADENOSINE 5'-MONOPHOSPHORAMIDASE HNT1"/>
    <property type="match status" value="1"/>
</dbReference>
<evidence type="ECO:0000256" key="2">
    <source>
        <dbReference type="PIRSR" id="PIRSR601310-3"/>
    </source>
</evidence>
<evidence type="ECO:0000256" key="1">
    <source>
        <dbReference type="PIRSR" id="PIRSR601310-1"/>
    </source>
</evidence>
<evidence type="ECO:0000313" key="5">
    <source>
        <dbReference type="EMBL" id="PNG25217.1"/>
    </source>
</evidence>
<reference evidence="5 6" key="1">
    <citation type="submission" date="2017-10" db="EMBL/GenBank/DDBJ databases">
        <title>Genome announcement of Methylocella silvestris TVC from permafrost.</title>
        <authorList>
            <person name="Wang J."/>
            <person name="Geng K."/>
            <person name="Ul-Haque F."/>
            <person name="Crombie A.T."/>
            <person name="Street L.E."/>
            <person name="Wookey P.A."/>
            <person name="Murrell J.C."/>
            <person name="Pratscher J."/>
        </authorList>
    </citation>
    <scope>NUCLEOTIDE SEQUENCE [LARGE SCALE GENOMIC DNA]</scope>
    <source>
        <strain evidence="5 6">TVC</strain>
    </source>
</reference>
<dbReference type="AlphaFoldDB" id="A0A2J7TEL6"/>
<dbReference type="InterPro" id="IPR039384">
    <property type="entry name" value="HINT"/>
</dbReference>
<dbReference type="InterPro" id="IPR036265">
    <property type="entry name" value="HIT-like_sf"/>
</dbReference>
<comment type="caution">
    <text evidence="5">The sequence shown here is derived from an EMBL/GenBank/DDBJ whole genome shotgun (WGS) entry which is preliminary data.</text>
</comment>
<dbReference type="OrthoDB" id="9784774at2"/>
<evidence type="ECO:0000259" key="4">
    <source>
        <dbReference type="PROSITE" id="PS51084"/>
    </source>
</evidence>
<sequence length="150" mass="16178">MASPPYDDSNIFAKILRGEIPCLKVFEDAHVLAFMDVMPQADGHVLVVPKSPSRNLLDADPAALSALALRVQKIARAVKAALGAEGLTILQYNEPAGGQTVFHLHVHIVPRWSHVELRKHSGEMVKPETLIPIRDKIVAALAAGAGEIEP</sequence>
<evidence type="ECO:0000256" key="3">
    <source>
        <dbReference type="PROSITE-ProRule" id="PRU00464"/>
    </source>
</evidence>
<organism evidence="5 6">
    <name type="scientific">Methylocella silvestris</name>
    <dbReference type="NCBI Taxonomy" id="199596"/>
    <lineage>
        <taxon>Bacteria</taxon>
        <taxon>Pseudomonadati</taxon>
        <taxon>Pseudomonadota</taxon>
        <taxon>Alphaproteobacteria</taxon>
        <taxon>Hyphomicrobiales</taxon>
        <taxon>Beijerinckiaceae</taxon>
        <taxon>Methylocella</taxon>
    </lineage>
</organism>
<dbReference type="SUPFAM" id="SSF54197">
    <property type="entry name" value="HIT-like"/>
    <property type="match status" value="1"/>
</dbReference>
<dbReference type="PRINTS" id="PR00332">
    <property type="entry name" value="HISTRIAD"/>
</dbReference>
<feature type="short sequence motif" description="Histidine triad motif" evidence="2 3">
    <location>
        <begin position="103"/>
        <end position="107"/>
    </location>
</feature>
<dbReference type="EMBL" id="PDZR01000018">
    <property type="protein sequence ID" value="PNG25217.1"/>
    <property type="molecule type" value="Genomic_DNA"/>
</dbReference>
<dbReference type="Pfam" id="PF01230">
    <property type="entry name" value="HIT"/>
    <property type="match status" value="1"/>
</dbReference>
<proteinExistence type="predicted"/>
<accession>A0A2J7TEL6</accession>
<dbReference type="PANTHER" id="PTHR46648">
    <property type="entry name" value="HIT FAMILY PROTEIN 1"/>
    <property type="match status" value="1"/>
</dbReference>
<dbReference type="InterPro" id="IPR011146">
    <property type="entry name" value="HIT-like"/>
</dbReference>
<feature type="active site" description="Tele-AMP-histidine intermediate" evidence="1">
    <location>
        <position position="105"/>
    </location>
</feature>
<feature type="domain" description="HIT" evidence="4">
    <location>
        <begin position="11"/>
        <end position="119"/>
    </location>
</feature>
<dbReference type="GO" id="GO:0003824">
    <property type="term" value="F:catalytic activity"/>
    <property type="evidence" value="ECO:0007669"/>
    <property type="project" value="InterPro"/>
</dbReference>
<dbReference type="Gene3D" id="3.30.428.10">
    <property type="entry name" value="HIT-like"/>
    <property type="match status" value="1"/>
</dbReference>
<evidence type="ECO:0000313" key="6">
    <source>
        <dbReference type="Proteomes" id="UP000236286"/>
    </source>
</evidence>
<dbReference type="PROSITE" id="PS51084">
    <property type="entry name" value="HIT_2"/>
    <property type="match status" value="1"/>
</dbReference>